<feature type="region of interest" description="Disordered" evidence="1">
    <location>
        <begin position="70"/>
        <end position="89"/>
    </location>
</feature>
<gene>
    <name evidence="2" type="ORF">TSAR_007873</name>
</gene>
<feature type="region of interest" description="Disordered" evidence="1">
    <location>
        <begin position="1"/>
        <end position="54"/>
    </location>
</feature>
<comment type="caution">
    <text evidence="2">The sequence shown here is derived from an EMBL/GenBank/DDBJ whole genome shotgun (WGS) entry which is preliminary data.</text>
</comment>
<keyword evidence="3" id="KW-1185">Reference proteome</keyword>
<organism evidence="2 3">
    <name type="scientific">Trichomalopsis sarcophagae</name>
    <dbReference type="NCBI Taxonomy" id="543379"/>
    <lineage>
        <taxon>Eukaryota</taxon>
        <taxon>Metazoa</taxon>
        <taxon>Ecdysozoa</taxon>
        <taxon>Arthropoda</taxon>
        <taxon>Hexapoda</taxon>
        <taxon>Insecta</taxon>
        <taxon>Pterygota</taxon>
        <taxon>Neoptera</taxon>
        <taxon>Endopterygota</taxon>
        <taxon>Hymenoptera</taxon>
        <taxon>Apocrita</taxon>
        <taxon>Proctotrupomorpha</taxon>
        <taxon>Chalcidoidea</taxon>
        <taxon>Pteromalidae</taxon>
        <taxon>Pteromalinae</taxon>
        <taxon>Trichomalopsis</taxon>
    </lineage>
</organism>
<proteinExistence type="predicted"/>
<protein>
    <submittedName>
        <fullName evidence="2">Uncharacterized protein</fullName>
    </submittedName>
</protein>
<evidence type="ECO:0000313" key="3">
    <source>
        <dbReference type="Proteomes" id="UP000215335"/>
    </source>
</evidence>
<feature type="compositionally biased region" description="Low complexity" evidence="1">
    <location>
        <begin position="25"/>
        <end position="54"/>
    </location>
</feature>
<evidence type="ECO:0000313" key="2">
    <source>
        <dbReference type="EMBL" id="OXU20579.1"/>
    </source>
</evidence>
<accession>A0A232EQA8</accession>
<dbReference type="Proteomes" id="UP000215335">
    <property type="component" value="Unassembled WGS sequence"/>
</dbReference>
<name>A0A232EQA8_9HYME</name>
<sequence length="412" mass="46901">MTICKDGTSPKYNGSDPINGHNGMSPSEDITESESSTSTTPEPEPLPFDLSSDSKLSFLDNNGFIKSKKSKRNKEVTVVQSNREADPQLHQLNEGQLQLPPAGNQQSNQPILEQSPLILRREQQPEQLIQQAHTPPIYLSLQELQLHLQAQPQPTQPLLPPHQLALEQSQMSLLVRPQPLNPLAQQLYPAQPLLQPSQPVLDQPQVRLLTGLGPTRPVPQHPQPAQPFLQPNHLVLEQPQMRLQARLQPTRPLPQQTQPAQPFLQPNQLVHEQPHMLRPDPQLVWPNPQHPQLQSEADMPLPSLFLPISMLYNMGNSQLFQKIIRAPLPDPTTHTVLRPKPHLKIEIMYEGRNILDLRENLIPHPWQLQPALYRTETDNPIIRYVYNCDSFLVEGDPSINETSIVLWNRFWK</sequence>
<dbReference type="AlphaFoldDB" id="A0A232EQA8"/>
<evidence type="ECO:0000256" key="1">
    <source>
        <dbReference type="SAM" id="MobiDB-lite"/>
    </source>
</evidence>
<dbReference type="EMBL" id="NNAY01002775">
    <property type="protein sequence ID" value="OXU20579.1"/>
    <property type="molecule type" value="Genomic_DNA"/>
</dbReference>
<reference evidence="2 3" key="1">
    <citation type="journal article" date="2017" name="Curr. Biol.">
        <title>The Evolution of Venom by Co-option of Single-Copy Genes.</title>
        <authorList>
            <person name="Martinson E.O."/>
            <person name="Mrinalini"/>
            <person name="Kelkar Y.D."/>
            <person name="Chang C.H."/>
            <person name="Werren J.H."/>
        </authorList>
    </citation>
    <scope>NUCLEOTIDE SEQUENCE [LARGE SCALE GENOMIC DNA]</scope>
    <source>
        <strain evidence="2 3">Alberta</strain>
        <tissue evidence="2">Whole body</tissue>
    </source>
</reference>